<sequence length="505" mass="58139">MHIHPSKELLKTVFPDFLFNPQSIQNIAQFPTFLSTIRYFERLTETYFDAIPFEIQNEFILKRLKQLIEICRVNPIWKERIDQAIGKEKLNDFETFSAIPLTDKEIYTDLFSGKRPGMIVPIENGNFQIANSGGTASGRSSEIVFSKKELRDTYRWAGNFIGKHIISRYMEEQQAKWIGTTLSDSQLWSSGTMVGGVLQEIPNVNYLGIGPMSAKIYQRIMQNPGQKGFMGIVRDIAMLVPYASELNDQQKGSLRIALYGSGCLPEKIKSDLKDIYQNLIILSFFAATQAETIGLQLNPESSILTAVPGLHLIEIVNKNGKWVRENEEGDLVVTRLFANEAPVLRYKLGDRVIRRPNYTSRFLNSIQFEYVGRSDDFISLINHQFYAPHFLTLLSKKLETDSIFSFNKIAEEFQFQINQNTETLNLIIAISNLYEMKNQYDKHKDKICDIMIQSLIESDKKNTLSHSLFEKLKHKCQFNIHFVEKESSMIYRTDVGKTPLIYKKQ</sequence>
<dbReference type="OrthoDB" id="580775at2"/>
<accession>A0A318N176</accession>
<dbReference type="EMBL" id="QGLT01000002">
    <property type="protein sequence ID" value="PXZ00691.1"/>
    <property type="molecule type" value="Genomic_DNA"/>
</dbReference>
<dbReference type="SUPFAM" id="SSF56801">
    <property type="entry name" value="Acetyl-CoA synthetase-like"/>
    <property type="match status" value="1"/>
</dbReference>
<organism evidence="1 2">
    <name type="scientific">Commensalibacter melissae</name>
    <dbReference type="NCBI Taxonomy" id="2070537"/>
    <lineage>
        <taxon>Bacteria</taxon>
        <taxon>Pseudomonadati</taxon>
        <taxon>Pseudomonadota</taxon>
        <taxon>Alphaproteobacteria</taxon>
        <taxon>Acetobacterales</taxon>
        <taxon>Acetobacteraceae</taxon>
    </lineage>
</organism>
<proteinExistence type="predicted"/>
<dbReference type="RefSeq" id="WP_110438833.1">
    <property type="nucleotide sequence ID" value="NZ_CP046393.1"/>
</dbReference>
<gene>
    <name evidence="1" type="ORF">DK869_04645</name>
</gene>
<comment type="caution">
    <text evidence="1">The sequence shown here is derived from an EMBL/GenBank/DDBJ whole genome shotgun (WGS) entry which is preliminary data.</text>
</comment>
<dbReference type="PANTHER" id="PTHR43845">
    <property type="entry name" value="BLR5969 PROTEIN"/>
    <property type="match status" value="1"/>
</dbReference>
<evidence type="ECO:0000313" key="1">
    <source>
        <dbReference type="EMBL" id="PXZ00691.1"/>
    </source>
</evidence>
<dbReference type="Gene3D" id="3.40.50.12780">
    <property type="entry name" value="N-terminal domain of ligase-like"/>
    <property type="match status" value="1"/>
</dbReference>
<evidence type="ECO:0000313" key="2">
    <source>
        <dbReference type="Proteomes" id="UP000247565"/>
    </source>
</evidence>
<dbReference type="Proteomes" id="UP000247565">
    <property type="component" value="Unassembled WGS sequence"/>
</dbReference>
<keyword evidence="2" id="KW-1185">Reference proteome</keyword>
<dbReference type="InterPro" id="IPR042099">
    <property type="entry name" value="ANL_N_sf"/>
</dbReference>
<dbReference type="AlphaFoldDB" id="A0A318N176"/>
<name>A0A318N176_9PROT</name>
<dbReference type="PANTHER" id="PTHR43845:SF1">
    <property type="entry name" value="BLR5969 PROTEIN"/>
    <property type="match status" value="1"/>
</dbReference>
<evidence type="ECO:0008006" key="3">
    <source>
        <dbReference type="Google" id="ProtNLM"/>
    </source>
</evidence>
<reference evidence="1 2" key="1">
    <citation type="submission" date="2018-05" db="EMBL/GenBank/DDBJ databases">
        <title>Reference genomes for bee gut microbiota database.</title>
        <authorList>
            <person name="Ellegaard K.M."/>
        </authorList>
    </citation>
    <scope>NUCLEOTIDE SEQUENCE [LARGE SCALE GENOMIC DNA]</scope>
    <source>
        <strain evidence="1 2">ESL0284</strain>
    </source>
</reference>
<protein>
    <recommendedName>
        <fullName evidence="3">AMP-dependent synthetase/ligase domain-containing protein</fullName>
    </recommendedName>
</protein>